<organism evidence="1 2">
    <name type="scientific">Portunus trituberculatus</name>
    <name type="common">Swimming crab</name>
    <name type="synonym">Neptunus trituberculatus</name>
    <dbReference type="NCBI Taxonomy" id="210409"/>
    <lineage>
        <taxon>Eukaryota</taxon>
        <taxon>Metazoa</taxon>
        <taxon>Ecdysozoa</taxon>
        <taxon>Arthropoda</taxon>
        <taxon>Crustacea</taxon>
        <taxon>Multicrustacea</taxon>
        <taxon>Malacostraca</taxon>
        <taxon>Eumalacostraca</taxon>
        <taxon>Eucarida</taxon>
        <taxon>Decapoda</taxon>
        <taxon>Pleocyemata</taxon>
        <taxon>Brachyura</taxon>
        <taxon>Eubrachyura</taxon>
        <taxon>Portunoidea</taxon>
        <taxon>Portunidae</taxon>
        <taxon>Portuninae</taxon>
        <taxon>Portunus</taxon>
    </lineage>
</organism>
<evidence type="ECO:0000313" key="2">
    <source>
        <dbReference type="Proteomes" id="UP000324222"/>
    </source>
</evidence>
<dbReference type="AlphaFoldDB" id="A0A5B7I5G0"/>
<dbReference type="Proteomes" id="UP000324222">
    <property type="component" value="Unassembled WGS sequence"/>
</dbReference>
<dbReference type="EMBL" id="VSRR010054470">
    <property type="protein sequence ID" value="MPC80591.1"/>
    <property type="molecule type" value="Genomic_DNA"/>
</dbReference>
<gene>
    <name evidence="1" type="ORF">E2C01_075174</name>
</gene>
<accession>A0A5B7I5G0</accession>
<protein>
    <submittedName>
        <fullName evidence="1">Uncharacterized protein</fullName>
    </submittedName>
</protein>
<reference evidence="1 2" key="1">
    <citation type="submission" date="2019-05" db="EMBL/GenBank/DDBJ databases">
        <title>Another draft genome of Portunus trituberculatus and its Hox gene families provides insights of decapod evolution.</title>
        <authorList>
            <person name="Jeong J.-H."/>
            <person name="Song I."/>
            <person name="Kim S."/>
            <person name="Choi T."/>
            <person name="Kim D."/>
            <person name="Ryu S."/>
            <person name="Kim W."/>
        </authorList>
    </citation>
    <scope>NUCLEOTIDE SEQUENCE [LARGE SCALE GENOMIC DNA]</scope>
    <source>
        <tissue evidence="1">Muscle</tissue>
    </source>
</reference>
<keyword evidence="2" id="KW-1185">Reference proteome</keyword>
<proteinExistence type="predicted"/>
<name>A0A5B7I5G0_PORTR</name>
<sequence length="73" mass="7899">MIHSSQGSHSYLLNLSRSLDRGILAHLHGSKSLEPLVSAKGAAEENWGEVKRGEGLETSEVKRVFVPRLTGAC</sequence>
<evidence type="ECO:0000313" key="1">
    <source>
        <dbReference type="EMBL" id="MPC80591.1"/>
    </source>
</evidence>
<comment type="caution">
    <text evidence="1">The sequence shown here is derived from an EMBL/GenBank/DDBJ whole genome shotgun (WGS) entry which is preliminary data.</text>
</comment>